<comment type="caution">
    <text evidence="1">The sequence shown here is derived from an EMBL/GenBank/DDBJ whole genome shotgun (WGS) entry which is preliminary data.</text>
</comment>
<evidence type="ECO:0000313" key="1">
    <source>
        <dbReference type="EMBL" id="MPN03387.1"/>
    </source>
</evidence>
<organism evidence="1">
    <name type="scientific">bioreactor metagenome</name>
    <dbReference type="NCBI Taxonomy" id="1076179"/>
    <lineage>
        <taxon>unclassified sequences</taxon>
        <taxon>metagenomes</taxon>
        <taxon>ecological metagenomes</taxon>
    </lineage>
</organism>
<dbReference type="EMBL" id="VSSQ01049310">
    <property type="protein sequence ID" value="MPN03387.1"/>
    <property type="molecule type" value="Genomic_DNA"/>
</dbReference>
<accession>A0A645ENJ7</accession>
<dbReference type="AlphaFoldDB" id="A0A645ENJ7"/>
<proteinExistence type="predicted"/>
<sequence>MTGITENLTGNAQIAEHRLWTEMPLQVADGRQCCAKLADLHRVTGRASHVPPYRRLPHGGAGVCADNAMSGE</sequence>
<protein>
    <submittedName>
        <fullName evidence="1">Uncharacterized protein</fullName>
    </submittedName>
</protein>
<gene>
    <name evidence="1" type="ORF">SDC9_150617</name>
</gene>
<reference evidence="1" key="1">
    <citation type="submission" date="2019-08" db="EMBL/GenBank/DDBJ databases">
        <authorList>
            <person name="Kucharzyk K."/>
            <person name="Murdoch R.W."/>
            <person name="Higgins S."/>
            <person name="Loffler F."/>
        </authorList>
    </citation>
    <scope>NUCLEOTIDE SEQUENCE</scope>
</reference>
<name>A0A645ENJ7_9ZZZZ</name>